<evidence type="ECO:0000313" key="1">
    <source>
        <dbReference type="EMBL" id="KAA0691614.1"/>
    </source>
</evidence>
<organism evidence="1 2">
    <name type="scientific">Enterococcus faecium</name>
    <name type="common">Streptococcus faecium</name>
    <dbReference type="NCBI Taxonomy" id="1352"/>
    <lineage>
        <taxon>Bacteria</taxon>
        <taxon>Bacillati</taxon>
        <taxon>Bacillota</taxon>
        <taxon>Bacilli</taxon>
        <taxon>Lactobacillales</taxon>
        <taxon>Enterococcaceae</taxon>
        <taxon>Enterococcus</taxon>
    </lineage>
</organism>
<protein>
    <submittedName>
        <fullName evidence="1">Phage head-tail adapter protein</fullName>
    </submittedName>
</protein>
<proteinExistence type="predicted"/>
<evidence type="ECO:0000313" key="2">
    <source>
        <dbReference type="Proteomes" id="UP000448762"/>
    </source>
</evidence>
<accession>A0A7V7KV92</accession>
<reference evidence="1 2" key="1">
    <citation type="submission" date="2018-07" db="EMBL/GenBank/DDBJ databases">
        <title>High quality draft genome sequencing of Enterococcus faecium exhibiting probiotic potential isolated from mucus of freshwater fish.</title>
        <authorList>
            <person name="El-Jeni R."/>
            <person name="Ghedira K."/>
            <person name="Abdelhak S."/>
            <person name="El-Bour M."/>
            <person name="Bouhaouala-Zahar B."/>
        </authorList>
    </citation>
    <scope>NUCLEOTIDE SEQUENCE [LARGE SCALE GENOMIC DNA]</scope>
    <source>
        <strain evidence="1 2">R.A73</strain>
    </source>
</reference>
<sequence>MSPLKRSSTRKLNTKVFFYQYKPSNGPEPGNDEEKILYKTRAEIYDPSMKDLEVLNGLDSKLVVTLVMRDPRKKYTPDNKDFAEIIDYRYSGLRWNIVEVRHDLASNEFVTLLLAVINDE</sequence>
<gene>
    <name evidence="1" type="ORF">DTX73_04680</name>
</gene>
<name>A0A7V7KV92_ENTFC</name>
<dbReference type="Proteomes" id="UP000448762">
    <property type="component" value="Unassembled WGS sequence"/>
</dbReference>
<dbReference type="AlphaFoldDB" id="A0A7V7KV92"/>
<comment type="caution">
    <text evidence="1">The sequence shown here is derived from an EMBL/GenBank/DDBJ whole genome shotgun (WGS) entry which is preliminary data.</text>
</comment>
<dbReference type="EMBL" id="QOVC01000003">
    <property type="protein sequence ID" value="KAA0691614.1"/>
    <property type="molecule type" value="Genomic_DNA"/>
</dbReference>